<evidence type="ECO:0000313" key="3">
    <source>
        <dbReference type="Proteomes" id="UP000680038"/>
    </source>
</evidence>
<keyword evidence="3" id="KW-1185">Reference proteome</keyword>
<sequence length="664" mass="76202">MRIAFSFFVGIFCLIFIDRTAQAQIKMPGGVKLPSGGTSGATSGTGGTRTGTGGGGAILDDSTKTIYGPATTLHFYEKDILNNRDSVRYRVDTLLTNFQRWTPIEQSWGTLVDLGNVATASRNIFFQPREDIGKQLGMHAYDAYGIKPEEVEYYNTRSQHTEITFVSGARKTSLGRFGYTQNVNPRFNFGIKFQRLTSNKQYGTYSSVNTQAFLGQNWTFLAQTSFFSKNKKYLLLAHYRHLNQKVREQGGVIPDSTAGGEGIYDYEGAARISDDANSWERRQALHIYQQYRLVNGFQVFQQADYQTTINRYTDLDMSRGLEKGVYPGAYRDSTATRQDLYYKLFDNKIGIKGAFSGFNYRAYVRQRLYGLKTESQVTSTEGSPYTRYRSGLKFENMIGLWLGYYFKDSSQYLTAEGEHLVAKDLKLKGELTTRWAKAGYQTILWSPDMLMNYYNSNVFNWKNDFKLEWVNTVYGSIPLKTKKISFVPEMQYHLIRRHLYYDEEALPQQYDGLINLFRIGATTDVHLNRWNFSARTYYTLNDNKNIIRNPDFFGSGQVTFDFVYSKVLFIQLGLSAVYRSAYLAYAYMPVTQQFHLPSDLYKNQQTDGSVAADVFANLRITRVRLFLKFSHVNMGWPAAGYYQSPGYLALRRSFSFGILWPLFD</sequence>
<dbReference type="EMBL" id="CAJRAF010000001">
    <property type="protein sequence ID" value="CAG4994673.1"/>
    <property type="molecule type" value="Genomic_DNA"/>
</dbReference>
<gene>
    <name evidence="2" type="ORF">DYBT9275_01442</name>
</gene>
<proteinExistence type="predicted"/>
<dbReference type="InterPro" id="IPR025631">
    <property type="entry name" value="Porin_10"/>
</dbReference>
<feature type="compositionally biased region" description="Gly residues" evidence="1">
    <location>
        <begin position="37"/>
        <end position="57"/>
    </location>
</feature>
<dbReference type="Pfam" id="PF14121">
    <property type="entry name" value="Porin_10"/>
    <property type="match status" value="1"/>
</dbReference>
<feature type="region of interest" description="Disordered" evidence="1">
    <location>
        <begin position="32"/>
        <end position="57"/>
    </location>
</feature>
<evidence type="ECO:0000313" key="2">
    <source>
        <dbReference type="EMBL" id="CAG4994673.1"/>
    </source>
</evidence>
<evidence type="ECO:0000256" key="1">
    <source>
        <dbReference type="SAM" id="MobiDB-lite"/>
    </source>
</evidence>
<dbReference type="Proteomes" id="UP000680038">
    <property type="component" value="Unassembled WGS sequence"/>
</dbReference>
<reference evidence="2" key="1">
    <citation type="submission" date="2021-04" db="EMBL/GenBank/DDBJ databases">
        <authorList>
            <person name="Rodrigo-Torres L."/>
            <person name="Arahal R. D."/>
            <person name="Lucena T."/>
        </authorList>
    </citation>
    <scope>NUCLEOTIDE SEQUENCE</scope>
    <source>
        <strain evidence="2">CECT 9275</strain>
    </source>
</reference>
<evidence type="ECO:0008006" key="4">
    <source>
        <dbReference type="Google" id="ProtNLM"/>
    </source>
</evidence>
<organism evidence="2 3">
    <name type="scientific">Dyadobacter helix</name>
    <dbReference type="NCBI Taxonomy" id="2822344"/>
    <lineage>
        <taxon>Bacteria</taxon>
        <taxon>Pseudomonadati</taxon>
        <taxon>Bacteroidota</taxon>
        <taxon>Cytophagia</taxon>
        <taxon>Cytophagales</taxon>
        <taxon>Spirosomataceae</taxon>
        <taxon>Dyadobacter</taxon>
    </lineage>
</organism>
<protein>
    <recommendedName>
        <fullName evidence="4">Porin</fullName>
    </recommendedName>
</protein>
<name>A0A916J9T7_9BACT</name>
<dbReference type="AlphaFoldDB" id="A0A916J9T7"/>
<accession>A0A916J9T7</accession>
<comment type="caution">
    <text evidence="2">The sequence shown here is derived from an EMBL/GenBank/DDBJ whole genome shotgun (WGS) entry which is preliminary data.</text>
</comment>
<dbReference type="RefSeq" id="WP_215238089.1">
    <property type="nucleotide sequence ID" value="NZ_CAJRAF010000001.1"/>
</dbReference>